<name>A0A1N7SW61_9BURK</name>
<sequence>MFHVESLSRSGIPSSKHVRPLRNRIVWRRGIRTHKHVIRPVTACEYLCSRRAPRATTLVADIAIDEPGNACNNGGHVHVTSEKIYSALPPNDAINPGMTQKEVVSNGPGFRRRLKDKAKSLLPDILFLSLLHRKEVGRFPNLIRPRTFNEQILRRSLKPDPRYAPLTDKLGVREYVGRVLGEEFLVPLISAPEEFTRVLFDSLPNSFVMKANHGSSFVEVMHDKSKVSFERLQQLAAQWLSTDFYKNARERHYRDIAPRLFFEALLLDKDGEIPADYKVHCFARKTGRPEMYILHISNRFGQDPRGNIYDVNWNHLDVEVGGYARSPAPEPPPANLTAILHAAEMLSQGFDYVRVDLYAPDNAIYFGELTFTPGAGVVPIFPDSVDLEWGKLFKSLGSSYRALI</sequence>
<proteinExistence type="predicted"/>
<evidence type="ECO:0000313" key="1">
    <source>
        <dbReference type="EMBL" id="SIT51681.1"/>
    </source>
</evidence>
<organism evidence="1 2">
    <name type="scientific">Paraburkholderia piptadeniae</name>
    <dbReference type="NCBI Taxonomy" id="1701573"/>
    <lineage>
        <taxon>Bacteria</taxon>
        <taxon>Pseudomonadati</taxon>
        <taxon>Pseudomonadota</taxon>
        <taxon>Betaproteobacteria</taxon>
        <taxon>Burkholderiales</taxon>
        <taxon>Burkholderiaceae</taxon>
        <taxon>Paraburkholderia</taxon>
    </lineage>
</organism>
<reference evidence="1" key="1">
    <citation type="submission" date="2016-12" db="EMBL/GenBank/DDBJ databases">
        <authorList>
            <person name="Moulin L."/>
        </authorList>
    </citation>
    <scope>NUCLEOTIDE SEQUENCE [LARGE SCALE GENOMIC DNA]</scope>
    <source>
        <strain evidence="1">STM 7183</strain>
    </source>
</reference>
<protein>
    <submittedName>
        <fullName evidence="1">Uncharacterized protein</fullName>
    </submittedName>
</protein>
<dbReference type="InterPro" id="IPR029465">
    <property type="entry name" value="ATPgrasp_TupA"/>
</dbReference>
<evidence type="ECO:0000313" key="2">
    <source>
        <dbReference type="Proteomes" id="UP000195569"/>
    </source>
</evidence>
<dbReference type="Pfam" id="PF14305">
    <property type="entry name" value="ATPgrasp_TupA"/>
    <property type="match status" value="1"/>
</dbReference>
<dbReference type="Proteomes" id="UP000195569">
    <property type="component" value="Unassembled WGS sequence"/>
</dbReference>
<comment type="caution">
    <text evidence="1">The sequence shown here is derived from an EMBL/GenBank/DDBJ whole genome shotgun (WGS) entry which is preliminary data.</text>
</comment>
<accession>A0A1N7SW61</accession>
<dbReference type="EMBL" id="CYGY02000129">
    <property type="protein sequence ID" value="SIT51681.1"/>
    <property type="molecule type" value="Genomic_DNA"/>
</dbReference>
<gene>
    <name evidence="1" type="ORF">BN2476_1290017</name>
</gene>
<keyword evidence="2" id="KW-1185">Reference proteome</keyword>
<dbReference type="AlphaFoldDB" id="A0A1N7SW61"/>